<organism evidence="1">
    <name type="scientific">Tunturiibacter empetritectus</name>
    <dbReference type="NCBI Taxonomy" id="3069691"/>
    <lineage>
        <taxon>Bacteria</taxon>
        <taxon>Pseudomonadati</taxon>
        <taxon>Acidobacteriota</taxon>
        <taxon>Terriglobia</taxon>
        <taxon>Terriglobales</taxon>
        <taxon>Acidobacteriaceae</taxon>
        <taxon>Tunturiibacter</taxon>
    </lineage>
</organism>
<accession>A0AAU7ZIR2</accession>
<reference evidence="1" key="2">
    <citation type="journal article" date="2024" name="Environ. Microbiol.">
        <title>Genome analysis and description of Tunturibacter gen. nov. expands the diversity of Terriglobia in tundra soils.</title>
        <authorList>
            <person name="Messyasz A."/>
            <person name="Mannisto M.K."/>
            <person name="Kerkhof L.J."/>
            <person name="Haggblom M.M."/>
        </authorList>
    </citation>
    <scope>NUCLEOTIDE SEQUENCE</scope>
    <source>
        <strain evidence="1">M8UP23</strain>
    </source>
</reference>
<evidence type="ECO:0000313" key="1">
    <source>
        <dbReference type="EMBL" id="XCB28488.1"/>
    </source>
</evidence>
<dbReference type="SUPFAM" id="SSF142906">
    <property type="entry name" value="YjbR-like"/>
    <property type="match status" value="1"/>
</dbReference>
<dbReference type="Gene3D" id="3.90.1150.30">
    <property type="match status" value="1"/>
</dbReference>
<name>A0AAU7ZIR2_9BACT</name>
<dbReference type="KEGG" id="temp:RBB75_09220"/>
<keyword evidence="1" id="KW-0238">DNA-binding</keyword>
<sequence>MDVERVRAYLLSLPHVVETAQWGGLLFWAGDKAIGGKMFVMLPLDQSEGQERSERARVISYLAGPERYPELLEVDGIFPAPYVARIFWVAVAGWSVFRKAEWERELSAAHGLTLAKLPPKVRAVLEMPATQQKRLIAERRKVLAAKATKGR</sequence>
<dbReference type="AlphaFoldDB" id="A0AAU7ZIR2"/>
<dbReference type="InterPro" id="IPR038056">
    <property type="entry name" value="YjbR-like_sf"/>
</dbReference>
<dbReference type="EMBL" id="CP132932">
    <property type="protein sequence ID" value="XCB28488.1"/>
    <property type="molecule type" value="Genomic_DNA"/>
</dbReference>
<reference evidence="1" key="1">
    <citation type="submission" date="2023-08" db="EMBL/GenBank/DDBJ databases">
        <authorList>
            <person name="Messyasz A."/>
            <person name="Mannisto M.K."/>
            <person name="Kerkhof L.J."/>
            <person name="Haggblom M."/>
        </authorList>
    </citation>
    <scope>NUCLEOTIDE SEQUENCE</scope>
    <source>
        <strain evidence="1">M8UP23</strain>
    </source>
</reference>
<protein>
    <submittedName>
        <fullName evidence="1">MmcQ/YjbR family DNA-binding protein</fullName>
    </submittedName>
</protein>
<dbReference type="GO" id="GO:0003677">
    <property type="term" value="F:DNA binding"/>
    <property type="evidence" value="ECO:0007669"/>
    <property type="project" value="UniProtKB-KW"/>
</dbReference>
<gene>
    <name evidence="1" type="ORF">RBB75_09220</name>
</gene>
<dbReference type="RefSeq" id="WP_179640529.1">
    <property type="nucleotide sequence ID" value="NZ_CP132931.1"/>
</dbReference>
<proteinExistence type="predicted"/>